<dbReference type="EMBL" id="NGJZ01000004">
    <property type="protein sequence ID" value="RSU06167.1"/>
    <property type="molecule type" value="Genomic_DNA"/>
</dbReference>
<comment type="caution">
    <text evidence="2">The sequence shown here is derived from an EMBL/GenBank/DDBJ whole genome shotgun (WGS) entry which is preliminary data.</text>
</comment>
<evidence type="ECO:0000313" key="2">
    <source>
        <dbReference type="EMBL" id="RSU06167.1"/>
    </source>
</evidence>
<organism evidence="2 3">
    <name type="scientific">Vagococcus entomophilus</name>
    <dbReference type="NCBI Taxonomy" id="1160095"/>
    <lineage>
        <taxon>Bacteria</taxon>
        <taxon>Bacillati</taxon>
        <taxon>Bacillota</taxon>
        <taxon>Bacilli</taxon>
        <taxon>Lactobacillales</taxon>
        <taxon>Enterococcaceae</taxon>
        <taxon>Vagococcus</taxon>
    </lineage>
</organism>
<dbReference type="OrthoDB" id="6450827at2"/>
<gene>
    <name evidence="2" type="ORF">CBF30_10645</name>
</gene>
<accession>A0A430AF10</accession>
<dbReference type="RefSeq" id="WP_126826521.1">
    <property type="nucleotide sequence ID" value="NZ_JBHLWU010000003.1"/>
</dbReference>
<protein>
    <recommendedName>
        <fullName evidence="4">Fungal lipase-like domain-containing protein</fullName>
    </recommendedName>
</protein>
<evidence type="ECO:0000313" key="3">
    <source>
        <dbReference type="Proteomes" id="UP000288669"/>
    </source>
</evidence>
<feature type="region of interest" description="Disordered" evidence="1">
    <location>
        <begin position="110"/>
        <end position="129"/>
    </location>
</feature>
<dbReference type="Proteomes" id="UP000288669">
    <property type="component" value="Unassembled WGS sequence"/>
</dbReference>
<feature type="compositionally biased region" description="Polar residues" evidence="1">
    <location>
        <begin position="110"/>
        <end position="119"/>
    </location>
</feature>
<keyword evidence="3" id="KW-1185">Reference proteome</keyword>
<proteinExistence type="predicted"/>
<dbReference type="SUPFAM" id="SSF53474">
    <property type="entry name" value="alpha/beta-Hydrolases"/>
    <property type="match status" value="1"/>
</dbReference>
<dbReference type="InterPro" id="IPR029058">
    <property type="entry name" value="AB_hydrolase_fold"/>
</dbReference>
<dbReference type="AlphaFoldDB" id="A0A430AF10"/>
<evidence type="ECO:0008006" key="4">
    <source>
        <dbReference type="Google" id="ProtNLM"/>
    </source>
</evidence>
<dbReference type="Gene3D" id="3.40.50.1820">
    <property type="entry name" value="alpha/beta hydrolase"/>
    <property type="match status" value="1"/>
</dbReference>
<name>A0A430AF10_9ENTE</name>
<reference evidence="2 3" key="1">
    <citation type="submission" date="2017-05" db="EMBL/GenBank/DDBJ databases">
        <title>Vagococcus spp. assemblies.</title>
        <authorList>
            <person name="Gulvik C.A."/>
        </authorList>
    </citation>
    <scope>NUCLEOTIDE SEQUENCE [LARGE SCALE GENOMIC DNA]</scope>
    <source>
        <strain evidence="2 3">DSM 24756</strain>
    </source>
</reference>
<sequence>MSIPDKDHRYLSDIVYTTDPKHSKYNPDIKQNTVIDAKGSDYRVLKLKDNTSNGMQAMAVAPVNKDGKVDMSKVVIAYAGTNSDDNKDIQTDIQTVALGSEKLTLDNNPVGSRASDVQGNGSGFDPKKVVTTDSQATTALLFADEIKRLYPHAEISTTGHSLGEYLALLAAAENKWRNVGFNGADPYGILSEKAKKWVKNHPGMLTNYRNRGDAIRLNGNGTGAEIMISLEMGFKNPLDYHSLSNWKFDKDGKLLIPNNDYNQKALLKQSQHYLMGAFALQLSTLSDLEKRLTQSGGGLSSNEKIYLDNQLALTATNTARKSYQSALAKVITTAQTAIQAAEQRWTNTLKEARKHIQELSESEMMSVLAEVGFTKQSIIVDPTEYFQSKIDQAKAMDEKFEKLSQEITNKIHELLKRDQELAEQLK</sequence>
<evidence type="ECO:0000256" key="1">
    <source>
        <dbReference type="SAM" id="MobiDB-lite"/>
    </source>
</evidence>